<evidence type="ECO:0000313" key="2">
    <source>
        <dbReference type="EMBL" id="SMC13951.1"/>
    </source>
</evidence>
<dbReference type="Proteomes" id="UP000193224">
    <property type="component" value="Unassembled WGS sequence"/>
</dbReference>
<organism evidence="2 3">
    <name type="scientific">Roseovarius aestuarii</name>
    <dbReference type="NCBI Taxonomy" id="475083"/>
    <lineage>
        <taxon>Bacteria</taxon>
        <taxon>Pseudomonadati</taxon>
        <taxon>Pseudomonadota</taxon>
        <taxon>Alphaproteobacteria</taxon>
        <taxon>Rhodobacterales</taxon>
        <taxon>Roseobacteraceae</taxon>
        <taxon>Roseovarius</taxon>
    </lineage>
</organism>
<keyword evidence="3" id="KW-1185">Reference proteome</keyword>
<sequence>MRQRVQRTKIRYLFRLNFLLFVFLLMAPPPPAGASDGLTLPAPAELLKLVRRGWVYEIHSSRVRRPPDLPEVEFNSSEVALGPVCVIGEAPHPQTRAVIDSFATLLGEIYGRRVPVSYVDGNIDSCPTPQRTYIRLYSGRPPYGRFNADLRALDKVFDIRFPKHWHEPVLSPAQTNGFFGRNGATAHLLISQPGSVNPSPLQQAFYSSMLIEELFQVVTFGADILKFERNTPFYSKLQEFPSNLRYLSWKSEEFMTGLLESNPYGLCGFDVLMLHTLAGANLRNSNTPELLTYFKAELGTLLAKTRITMRDDRFAAMLDETCQTWPG</sequence>
<proteinExistence type="predicted"/>
<protein>
    <submittedName>
        <fullName evidence="2">Uncharacterized protein</fullName>
    </submittedName>
</protein>
<feature type="chain" id="PRO_5013321753" evidence="1">
    <location>
        <begin position="35"/>
        <end position="327"/>
    </location>
</feature>
<dbReference type="EMBL" id="FWXB01000018">
    <property type="protein sequence ID" value="SMC13951.1"/>
    <property type="molecule type" value="Genomic_DNA"/>
</dbReference>
<evidence type="ECO:0000313" key="3">
    <source>
        <dbReference type="Proteomes" id="UP000193224"/>
    </source>
</evidence>
<dbReference type="AlphaFoldDB" id="A0A1X7BWD4"/>
<gene>
    <name evidence="2" type="ORF">ROA7745_03813</name>
</gene>
<name>A0A1X7BWD4_9RHOB</name>
<accession>A0A1X7BWD4</accession>
<feature type="signal peptide" evidence="1">
    <location>
        <begin position="1"/>
        <end position="34"/>
    </location>
</feature>
<keyword evidence="1" id="KW-0732">Signal</keyword>
<evidence type="ECO:0000256" key="1">
    <source>
        <dbReference type="SAM" id="SignalP"/>
    </source>
</evidence>
<reference evidence="2 3" key="1">
    <citation type="submission" date="2017-03" db="EMBL/GenBank/DDBJ databases">
        <authorList>
            <person name="Afonso C.L."/>
            <person name="Miller P.J."/>
            <person name="Scott M.A."/>
            <person name="Spackman E."/>
            <person name="Goraichik I."/>
            <person name="Dimitrov K.M."/>
            <person name="Suarez D.L."/>
            <person name="Swayne D.E."/>
        </authorList>
    </citation>
    <scope>NUCLEOTIDE SEQUENCE [LARGE SCALE GENOMIC DNA]</scope>
    <source>
        <strain evidence="2 3">CECT 7745</strain>
    </source>
</reference>